<comment type="caution">
    <text evidence="1">The sequence shown here is derived from an EMBL/GenBank/DDBJ whole genome shotgun (WGS) entry which is preliminary data.</text>
</comment>
<dbReference type="AlphaFoldDB" id="A0A024G939"/>
<dbReference type="Proteomes" id="UP000053237">
    <property type="component" value="Unassembled WGS sequence"/>
</dbReference>
<evidence type="ECO:0000313" key="1">
    <source>
        <dbReference type="EMBL" id="CCI43371.1"/>
    </source>
</evidence>
<keyword evidence="2" id="KW-1185">Reference proteome</keyword>
<dbReference type="InParanoid" id="A0A024G939"/>
<reference evidence="1 2" key="1">
    <citation type="submission" date="2012-05" db="EMBL/GenBank/DDBJ databases">
        <title>Recombination and specialization in a pathogen metapopulation.</title>
        <authorList>
            <person name="Gardiner A."/>
            <person name="Kemen E."/>
            <person name="Schultz-Larsen T."/>
            <person name="MacLean D."/>
            <person name="Van Oosterhout C."/>
            <person name="Jones J.D.G."/>
        </authorList>
    </citation>
    <scope>NUCLEOTIDE SEQUENCE [LARGE SCALE GENOMIC DNA]</scope>
    <source>
        <strain evidence="1 2">Ac Nc2</strain>
    </source>
</reference>
<dbReference type="Pfam" id="PF03883">
    <property type="entry name" value="H2O2_YaaD"/>
    <property type="match status" value="1"/>
</dbReference>
<dbReference type="OrthoDB" id="10267106at2759"/>
<dbReference type="PANTHER" id="PTHR30283">
    <property type="entry name" value="PEROXIDE STRESS RESPONSE PROTEIN YAAA"/>
    <property type="match status" value="1"/>
</dbReference>
<dbReference type="GO" id="GO:0005829">
    <property type="term" value="C:cytosol"/>
    <property type="evidence" value="ECO:0007669"/>
    <property type="project" value="TreeGrafter"/>
</dbReference>
<proteinExistence type="inferred from homology"/>
<accession>A0A024G939</accession>
<dbReference type="STRING" id="65357.A0A024G939"/>
<dbReference type="PANTHER" id="PTHR30283:SF4">
    <property type="entry name" value="PEROXIDE STRESS RESISTANCE PROTEIN YAAA"/>
    <property type="match status" value="1"/>
</dbReference>
<organism evidence="1 2">
    <name type="scientific">Albugo candida</name>
    <dbReference type="NCBI Taxonomy" id="65357"/>
    <lineage>
        <taxon>Eukaryota</taxon>
        <taxon>Sar</taxon>
        <taxon>Stramenopiles</taxon>
        <taxon>Oomycota</taxon>
        <taxon>Peronosporomycetes</taxon>
        <taxon>Albuginales</taxon>
        <taxon>Albuginaceae</taxon>
        <taxon>Albugo</taxon>
    </lineage>
</organism>
<name>A0A024G939_9STRA</name>
<dbReference type="EMBL" id="CAIX01000047">
    <property type="protein sequence ID" value="CCI43371.1"/>
    <property type="molecule type" value="Genomic_DNA"/>
</dbReference>
<dbReference type="HAMAP" id="MF_00652">
    <property type="entry name" value="UPF0246"/>
    <property type="match status" value="1"/>
</dbReference>
<sequence length="282" mass="32530">MRLAFVLSPAKTLKMTRTNRRVESTEPIFMHHTAEIVRVLRSLSIAKLKSLYNASVSIATLNHQRLQEFIIDTKENADIERYKEAVLAFDGPAFRGLDAETLDDIEMEYCQTHLRILSGLYGLLRPLDKIQAYRLEMGQKLEIPTRRAKDLYSFWGSLLAESINALYDGEASEFKILVNLASKEYFRAVDTNALDEDIRIVECVFKDDGRVRTVYAKRARGLMARYLIQKRVETMEGVQGFDLEGYRFNAKESTESICVFHRSKCDMPVNGKKCNRKRPREL</sequence>
<dbReference type="GO" id="GO:0033194">
    <property type="term" value="P:response to hydroperoxide"/>
    <property type="evidence" value="ECO:0007669"/>
    <property type="project" value="TreeGrafter"/>
</dbReference>
<gene>
    <name evidence="1" type="ORF">BN9_041550</name>
</gene>
<dbReference type="InterPro" id="IPR005583">
    <property type="entry name" value="YaaA"/>
</dbReference>
<evidence type="ECO:0000313" key="2">
    <source>
        <dbReference type="Proteomes" id="UP000053237"/>
    </source>
</evidence>
<protein>
    <submittedName>
        <fullName evidence="1">Uncharacterized protein</fullName>
    </submittedName>
</protein>